<evidence type="ECO:0000256" key="1">
    <source>
        <dbReference type="ARBA" id="ARBA00022448"/>
    </source>
</evidence>
<dbReference type="Gene3D" id="3.40.50.300">
    <property type="entry name" value="P-loop containing nucleotide triphosphate hydrolases"/>
    <property type="match status" value="1"/>
</dbReference>
<accession>A0A2H0Y059</accession>
<dbReference type="GO" id="GO:0005524">
    <property type="term" value="F:ATP binding"/>
    <property type="evidence" value="ECO:0007669"/>
    <property type="project" value="UniProtKB-KW"/>
</dbReference>
<dbReference type="PANTHER" id="PTHR43023">
    <property type="entry name" value="PROTEIN TRIGALACTOSYLDIACYLGLYCEROL 3, CHLOROPLASTIC"/>
    <property type="match status" value="1"/>
</dbReference>
<dbReference type="InterPro" id="IPR003593">
    <property type="entry name" value="AAA+_ATPase"/>
</dbReference>
<evidence type="ECO:0000256" key="4">
    <source>
        <dbReference type="SAM" id="MobiDB-lite"/>
    </source>
</evidence>
<evidence type="ECO:0000256" key="3">
    <source>
        <dbReference type="ARBA" id="ARBA00022840"/>
    </source>
</evidence>
<dbReference type="InterPro" id="IPR003439">
    <property type="entry name" value="ABC_transporter-like_ATP-bd"/>
</dbReference>
<dbReference type="InterPro" id="IPR027417">
    <property type="entry name" value="P-loop_NTPase"/>
</dbReference>
<dbReference type="GO" id="GO:0016887">
    <property type="term" value="F:ATP hydrolysis activity"/>
    <property type="evidence" value="ECO:0007669"/>
    <property type="project" value="InterPro"/>
</dbReference>
<dbReference type="CDD" id="cd03261">
    <property type="entry name" value="ABC_Org_Solvent_Resistant"/>
    <property type="match status" value="1"/>
</dbReference>
<comment type="caution">
    <text evidence="6">The sequence shown here is derived from an EMBL/GenBank/DDBJ whole genome shotgun (WGS) entry which is preliminary data.</text>
</comment>
<evidence type="ECO:0000313" key="7">
    <source>
        <dbReference type="Proteomes" id="UP000231343"/>
    </source>
</evidence>
<gene>
    <name evidence="6" type="ORF">COT42_04370</name>
</gene>
<evidence type="ECO:0000256" key="2">
    <source>
        <dbReference type="ARBA" id="ARBA00022741"/>
    </source>
</evidence>
<dbReference type="Pfam" id="PF00005">
    <property type="entry name" value="ABC_tran"/>
    <property type="match status" value="1"/>
</dbReference>
<evidence type="ECO:0000313" key="6">
    <source>
        <dbReference type="EMBL" id="PIS29769.1"/>
    </source>
</evidence>
<dbReference type="PROSITE" id="PS00211">
    <property type="entry name" value="ABC_TRANSPORTER_1"/>
    <property type="match status" value="1"/>
</dbReference>
<protein>
    <submittedName>
        <fullName evidence="6">ABC transporter ATP-binding protein</fullName>
    </submittedName>
</protein>
<dbReference type="Proteomes" id="UP000231343">
    <property type="component" value="Unassembled WGS sequence"/>
</dbReference>
<reference evidence="6 7" key="1">
    <citation type="submission" date="2017-09" db="EMBL/GenBank/DDBJ databases">
        <title>Depth-based differentiation of microbial function through sediment-hosted aquifers and enrichment of novel symbionts in the deep terrestrial subsurface.</title>
        <authorList>
            <person name="Probst A.J."/>
            <person name="Ladd B."/>
            <person name="Jarett J.K."/>
            <person name="Geller-Mcgrath D.E."/>
            <person name="Sieber C.M."/>
            <person name="Emerson J.B."/>
            <person name="Anantharaman K."/>
            <person name="Thomas B.C."/>
            <person name="Malmstrom R."/>
            <person name="Stieglmeier M."/>
            <person name="Klingl A."/>
            <person name="Woyke T."/>
            <person name="Ryan C.M."/>
            <person name="Banfield J.F."/>
        </authorList>
    </citation>
    <scope>NUCLEOTIDE SEQUENCE [LARGE SCALE GENOMIC DNA]</scope>
    <source>
        <strain evidence="6">CG08_land_8_20_14_0_20_45_16</strain>
    </source>
</reference>
<dbReference type="PANTHER" id="PTHR43023:SF6">
    <property type="entry name" value="INTERMEMBRANE PHOSPHOLIPID TRANSPORT SYSTEM ATP-BINDING PROTEIN MLAF"/>
    <property type="match status" value="1"/>
</dbReference>
<organism evidence="6 7">
    <name type="scientific">Candidatus Saganbacteria bacterium CG08_land_8_20_14_0_20_45_16</name>
    <dbReference type="NCBI Taxonomy" id="2014293"/>
    <lineage>
        <taxon>Bacteria</taxon>
        <taxon>Bacillati</taxon>
        <taxon>Saganbacteria</taxon>
    </lineage>
</organism>
<feature type="domain" description="ABC transporter" evidence="5">
    <location>
        <begin position="2"/>
        <end position="238"/>
    </location>
</feature>
<evidence type="ECO:0000259" key="5">
    <source>
        <dbReference type="PROSITE" id="PS50893"/>
    </source>
</evidence>
<name>A0A2H0Y059_UNCSA</name>
<dbReference type="AlphaFoldDB" id="A0A2H0Y059"/>
<dbReference type="SUPFAM" id="SSF52540">
    <property type="entry name" value="P-loop containing nucleoside triphosphate hydrolases"/>
    <property type="match status" value="1"/>
</dbReference>
<dbReference type="InterPro" id="IPR017871">
    <property type="entry name" value="ABC_transporter-like_CS"/>
</dbReference>
<sequence>MIKLENLTKHFGSKKVLEAVNLTISDGQAISIIGPSGCGKSTLLKLLIKLDQPTSGKIFIDQQDVNALDEEALIGLRKKIGMIFQTSALFDSMTVFENVAFALREHTNKKEGEVNEIVKAKLEMVELEGTGDLMPAELSGGMQRRVCIARALAFDPRIILYDEPTTGLDPITAVTIENLMIKLGRQLKATSIVVTHVLQTVFRTSERIYFLADGKLIDLGSPQEAQSSNDPRVKTFITGGLNP</sequence>
<keyword evidence="3 6" id="KW-0067">ATP-binding</keyword>
<dbReference type="PROSITE" id="PS50893">
    <property type="entry name" value="ABC_TRANSPORTER_2"/>
    <property type="match status" value="1"/>
</dbReference>
<keyword evidence="1" id="KW-0813">Transport</keyword>
<proteinExistence type="predicted"/>
<feature type="region of interest" description="Disordered" evidence="4">
    <location>
        <begin position="222"/>
        <end position="243"/>
    </location>
</feature>
<dbReference type="SMART" id="SM00382">
    <property type="entry name" value="AAA"/>
    <property type="match status" value="1"/>
</dbReference>
<keyword evidence="2" id="KW-0547">Nucleotide-binding</keyword>
<dbReference type="EMBL" id="PEYM01000072">
    <property type="protein sequence ID" value="PIS29769.1"/>
    <property type="molecule type" value="Genomic_DNA"/>
</dbReference>